<keyword evidence="3" id="KW-1185">Reference proteome</keyword>
<gene>
    <name evidence="2" type="ORF">NDO55_02070</name>
</gene>
<protein>
    <recommendedName>
        <fullName evidence="4">Tetratricopeptide repeat protein</fullName>
    </recommendedName>
</protein>
<dbReference type="InterPro" id="IPR019734">
    <property type="entry name" value="TPR_rpt"/>
</dbReference>
<feature type="chain" id="PRO_5040920777" description="Tetratricopeptide repeat protein" evidence="1">
    <location>
        <begin position="24"/>
        <end position="501"/>
    </location>
</feature>
<name>A0A9X2EH71_9SPHN</name>
<dbReference type="PANTHER" id="PTHR45588:SF1">
    <property type="entry name" value="WW DOMAIN-CONTAINING PROTEIN"/>
    <property type="match status" value="1"/>
</dbReference>
<evidence type="ECO:0000256" key="1">
    <source>
        <dbReference type="SAM" id="SignalP"/>
    </source>
</evidence>
<dbReference type="AlphaFoldDB" id="A0A9X2EH71"/>
<feature type="signal peptide" evidence="1">
    <location>
        <begin position="1"/>
        <end position="23"/>
    </location>
</feature>
<proteinExistence type="predicted"/>
<dbReference type="RefSeq" id="WP_252111957.1">
    <property type="nucleotide sequence ID" value="NZ_JAMSHT010000001.1"/>
</dbReference>
<dbReference type="Proteomes" id="UP001155128">
    <property type="component" value="Unassembled WGS sequence"/>
</dbReference>
<dbReference type="PANTHER" id="PTHR45588">
    <property type="entry name" value="TPR DOMAIN-CONTAINING PROTEIN"/>
    <property type="match status" value="1"/>
</dbReference>
<evidence type="ECO:0000313" key="3">
    <source>
        <dbReference type="Proteomes" id="UP001155128"/>
    </source>
</evidence>
<accession>A0A9X2EH71</accession>
<reference evidence="2" key="1">
    <citation type="submission" date="2022-06" db="EMBL/GenBank/DDBJ databases">
        <title>Sphingomicrobium sedimins sp. nov., a marine bacterium isolated from tidal flat.</title>
        <authorList>
            <person name="Kim C.-H."/>
            <person name="Yoo Y."/>
            <person name="Kim J.-J."/>
        </authorList>
    </citation>
    <scope>NUCLEOTIDE SEQUENCE</scope>
    <source>
        <strain evidence="2">GRR-S6-50</strain>
    </source>
</reference>
<sequence length="501" mass="54729">MKKLLLGVSGALLLAAAPAAAFAQDRVGDEYMVWAHEGNEAAKADFLKGLALLHSFEYDRAAEAFRDAQAADPDWVMAYWGEAMTHNHPVWFQQDRDAAIAILERLDTSREGRLAKTRSQREAMWLDAIETLYGEGEKEARDFAYLDKMRAIHEADPDDIDARAFYALALIGTTHNGRDIPTYMQAAGVLEPGFMDHPMHPGVLHYLIHSYDDPVHAPLGLRAAERYAEVAPDAGHAQHMVSHIFTALGMWEAAEDANVNADVVVDRQRLAAGREQSDCGHYNQWLSYARLQQGKDVSDLVDGCRAQVIGAVAEAEGAEEPTTFDPGMAGWSRMAVRRGVDTGVWPEPMGLEDGTFMITRFNLAYGDVLASRNDPEAARDAVARMQKVSGEYESMMAERGMPAGEGDSWIKRQHAQAEAIVALAEGRTEKGLAMLEAAAAAEAAMPVEFGPPAIPKPSYELLGDELRAAGRHEEARAAYEKAQAFAPGRRLTLAGLAALDE</sequence>
<dbReference type="SUPFAM" id="SSF48452">
    <property type="entry name" value="TPR-like"/>
    <property type="match status" value="2"/>
</dbReference>
<evidence type="ECO:0008006" key="4">
    <source>
        <dbReference type="Google" id="ProtNLM"/>
    </source>
</evidence>
<organism evidence="2 3">
    <name type="scientific">Sphingomicrobium sediminis</name>
    <dbReference type="NCBI Taxonomy" id="2950949"/>
    <lineage>
        <taxon>Bacteria</taxon>
        <taxon>Pseudomonadati</taxon>
        <taxon>Pseudomonadota</taxon>
        <taxon>Alphaproteobacteria</taxon>
        <taxon>Sphingomonadales</taxon>
        <taxon>Sphingomonadaceae</taxon>
        <taxon>Sphingomicrobium</taxon>
    </lineage>
</organism>
<evidence type="ECO:0000313" key="2">
    <source>
        <dbReference type="EMBL" id="MCM8556606.1"/>
    </source>
</evidence>
<comment type="caution">
    <text evidence="2">The sequence shown here is derived from an EMBL/GenBank/DDBJ whole genome shotgun (WGS) entry which is preliminary data.</text>
</comment>
<dbReference type="Gene3D" id="1.25.40.10">
    <property type="entry name" value="Tetratricopeptide repeat domain"/>
    <property type="match status" value="2"/>
</dbReference>
<dbReference type="Pfam" id="PF13181">
    <property type="entry name" value="TPR_8"/>
    <property type="match status" value="1"/>
</dbReference>
<keyword evidence="1" id="KW-0732">Signal</keyword>
<dbReference type="InterPro" id="IPR011990">
    <property type="entry name" value="TPR-like_helical_dom_sf"/>
</dbReference>
<dbReference type="EMBL" id="JAMSHT010000001">
    <property type="protein sequence ID" value="MCM8556606.1"/>
    <property type="molecule type" value="Genomic_DNA"/>
</dbReference>